<dbReference type="EMBL" id="NGJZ01000001">
    <property type="protein sequence ID" value="RSU07991.1"/>
    <property type="molecule type" value="Genomic_DNA"/>
</dbReference>
<gene>
    <name evidence="1" type="ORF">CBF30_01760</name>
</gene>
<reference evidence="1 2" key="1">
    <citation type="submission" date="2017-05" db="EMBL/GenBank/DDBJ databases">
        <title>Vagococcus spp. assemblies.</title>
        <authorList>
            <person name="Gulvik C.A."/>
        </authorList>
    </citation>
    <scope>NUCLEOTIDE SEQUENCE [LARGE SCALE GENOMIC DNA]</scope>
    <source>
        <strain evidence="1 2">DSM 24756</strain>
    </source>
</reference>
<dbReference type="AlphaFoldDB" id="A0A430AIS6"/>
<organism evidence="1 2">
    <name type="scientific">Vagococcus entomophilus</name>
    <dbReference type="NCBI Taxonomy" id="1160095"/>
    <lineage>
        <taxon>Bacteria</taxon>
        <taxon>Bacillati</taxon>
        <taxon>Bacillota</taxon>
        <taxon>Bacilli</taxon>
        <taxon>Lactobacillales</taxon>
        <taxon>Enterococcaceae</taxon>
        <taxon>Vagococcus</taxon>
    </lineage>
</organism>
<evidence type="ECO:0000313" key="2">
    <source>
        <dbReference type="Proteomes" id="UP000288669"/>
    </source>
</evidence>
<keyword evidence="2" id="KW-1185">Reference proteome</keyword>
<dbReference type="Proteomes" id="UP000288669">
    <property type="component" value="Unassembled WGS sequence"/>
</dbReference>
<name>A0A430AIS6_9ENTE</name>
<sequence>MPTLTSDKILNTLRFKTIMTKDIKTTSIEVDANASVDFTDLFTNAFMKEHTSFSDIYSFFEKGGFKAKTNEDFEKIDEKSLDAYIIKQTDFSSWLEMLAIASNEYIATKFEQKK</sequence>
<protein>
    <submittedName>
        <fullName evidence="1">Uncharacterized protein</fullName>
    </submittedName>
</protein>
<comment type="caution">
    <text evidence="1">The sequence shown here is derived from an EMBL/GenBank/DDBJ whole genome shotgun (WGS) entry which is preliminary data.</text>
</comment>
<evidence type="ECO:0000313" key="1">
    <source>
        <dbReference type="EMBL" id="RSU07991.1"/>
    </source>
</evidence>
<proteinExistence type="predicted"/>
<accession>A0A430AIS6</accession>